<evidence type="ECO:0000313" key="12">
    <source>
        <dbReference type="EMBL" id="KAK3293377.1"/>
    </source>
</evidence>
<sequence length="594" mass="66396">MALSNYTLNGRDVPKSDVILELALSPHGLQFADSFIKTNLSRIDETGGVKDKILRAFNRTDRTRTLPLIQPTVVLTFSDPPAQSRPYFTIGYDPASCDVVCTDPAVDDVHIKLSIEGDHIVLYDVSSTGSHIALDDRGSHQTSPRPGAPYRCILPQECKITLIIPGHEFIIRLPRRNLWEMDDFDQNRDAFLSKCSGSELSPVGSPDPSQYRGGADWRPMYWFESPLGKGAFGTVSRVHRLHDWTVLAVKELNKTAEGRDHDDGRSSRRVPKTPPRVDDSLIQEMRALQRLRHERVIRYKDWYQDGPEKNMLVMEYCAGGSLDNMISASAAPFSHGTATLILRQVAEGLVYLHEHRVTHRDLKPANILVRQTNPLSLALSDFGLAKIKSKRDSSPMRGAYGTLFYGAPELLGGLPYTEVVDIWSMGVIGVELLDTTLMDMTVNVLTEIPGEISARAQAMYERSSWPILQIVNNMLTWRDSRRPSAAECVDDLDQLQRLDRPGPAGRAMSPRSNDYDPSPGQRRYFVPGAGVTVRPADTALGVPRSSDYRGSSPEQPIYYSGSTIRSTSRRRDIDDDVPSSRSRRPVELNRYAGY</sequence>
<comment type="caution">
    <text evidence="12">The sequence shown here is derived from an EMBL/GenBank/DDBJ whole genome shotgun (WGS) entry which is preliminary data.</text>
</comment>
<dbReference type="InterPro" id="IPR017441">
    <property type="entry name" value="Protein_kinase_ATP_BS"/>
</dbReference>
<dbReference type="SUPFAM" id="SSF56112">
    <property type="entry name" value="Protein kinase-like (PK-like)"/>
    <property type="match status" value="1"/>
</dbReference>
<dbReference type="PROSITE" id="PS00107">
    <property type="entry name" value="PROTEIN_KINASE_ATP"/>
    <property type="match status" value="1"/>
</dbReference>
<proteinExistence type="inferred from homology"/>
<dbReference type="InterPro" id="IPR008984">
    <property type="entry name" value="SMAD_FHA_dom_sf"/>
</dbReference>
<evidence type="ECO:0000256" key="6">
    <source>
        <dbReference type="ARBA" id="ARBA00022777"/>
    </source>
</evidence>
<dbReference type="InterPro" id="IPR011009">
    <property type="entry name" value="Kinase-like_dom_sf"/>
</dbReference>
<keyword evidence="6 12" id="KW-0418">Kinase</keyword>
<dbReference type="Gene3D" id="2.60.200.20">
    <property type="match status" value="1"/>
</dbReference>
<evidence type="ECO:0000256" key="2">
    <source>
        <dbReference type="ARBA" id="ARBA00010886"/>
    </source>
</evidence>
<gene>
    <name evidence="12" type="ORF">B0H64DRAFT_345843</name>
</gene>
<feature type="domain" description="Protein kinase" evidence="11">
    <location>
        <begin position="221"/>
        <end position="495"/>
    </location>
</feature>
<evidence type="ECO:0000259" key="11">
    <source>
        <dbReference type="PROSITE" id="PS50011"/>
    </source>
</evidence>
<evidence type="ECO:0000256" key="3">
    <source>
        <dbReference type="ARBA" id="ARBA00012513"/>
    </source>
</evidence>
<evidence type="ECO:0000256" key="1">
    <source>
        <dbReference type="ARBA" id="ARBA00005575"/>
    </source>
</evidence>
<dbReference type="SMART" id="SM00220">
    <property type="entry name" value="S_TKc"/>
    <property type="match status" value="1"/>
</dbReference>
<comment type="similarity">
    <text evidence="1">Belongs to the protein kinase superfamily. CAMK Ser/Thr protein kinase family. CHEK2 subfamily.</text>
</comment>
<dbReference type="InterPro" id="IPR000253">
    <property type="entry name" value="FHA_dom"/>
</dbReference>
<dbReference type="Gene3D" id="1.10.510.10">
    <property type="entry name" value="Transferase(Phosphotransferase) domain 1"/>
    <property type="match status" value="1"/>
</dbReference>
<dbReference type="CDD" id="cd00180">
    <property type="entry name" value="PKc"/>
    <property type="match status" value="1"/>
</dbReference>
<dbReference type="GeneID" id="87838272"/>
<dbReference type="PROSITE" id="PS50011">
    <property type="entry name" value="PROTEIN_KINASE_DOM"/>
    <property type="match status" value="1"/>
</dbReference>
<dbReference type="PANTHER" id="PTHR43671">
    <property type="entry name" value="SERINE/THREONINE-PROTEIN KINASE NEK"/>
    <property type="match status" value="1"/>
</dbReference>
<organism evidence="12 13">
    <name type="scientific">Chaetomium fimeti</name>
    <dbReference type="NCBI Taxonomy" id="1854472"/>
    <lineage>
        <taxon>Eukaryota</taxon>
        <taxon>Fungi</taxon>
        <taxon>Dikarya</taxon>
        <taxon>Ascomycota</taxon>
        <taxon>Pezizomycotina</taxon>
        <taxon>Sordariomycetes</taxon>
        <taxon>Sordariomycetidae</taxon>
        <taxon>Sordariales</taxon>
        <taxon>Chaetomiaceae</taxon>
        <taxon>Chaetomium</taxon>
    </lineage>
</organism>
<dbReference type="PROSITE" id="PS00108">
    <property type="entry name" value="PROTEIN_KINASE_ST"/>
    <property type="match status" value="1"/>
</dbReference>
<keyword evidence="7 8" id="KW-0067">ATP-binding</keyword>
<evidence type="ECO:0000256" key="4">
    <source>
        <dbReference type="ARBA" id="ARBA00022679"/>
    </source>
</evidence>
<feature type="domain" description="FHA" evidence="10">
    <location>
        <begin position="88"/>
        <end position="132"/>
    </location>
</feature>
<dbReference type="Pfam" id="PF00069">
    <property type="entry name" value="Pkinase"/>
    <property type="match status" value="1"/>
</dbReference>
<feature type="binding site" evidence="8">
    <location>
        <position position="250"/>
    </location>
    <ligand>
        <name>ATP</name>
        <dbReference type="ChEBI" id="CHEBI:30616"/>
    </ligand>
</feature>
<evidence type="ECO:0000256" key="5">
    <source>
        <dbReference type="ARBA" id="ARBA00022741"/>
    </source>
</evidence>
<feature type="region of interest" description="Disordered" evidence="9">
    <location>
        <begin position="255"/>
        <end position="276"/>
    </location>
</feature>
<reference evidence="12" key="1">
    <citation type="journal article" date="2023" name="Mol. Phylogenet. Evol.">
        <title>Genome-scale phylogeny and comparative genomics of the fungal order Sordariales.</title>
        <authorList>
            <person name="Hensen N."/>
            <person name="Bonometti L."/>
            <person name="Westerberg I."/>
            <person name="Brannstrom I.O."/>
            <person name="Guillou S."/>
            <person name="Cros-Aarteil S."/>
            <person name="Calhoun S."/>
            <person name="Haridas S."/>
            <person name="Kuo A."/>
            <person name="Mondo S."/>
            <person name="Pangilinan J."/>
            <person name="Riley R."/>
            <person name="LaButti K."/>
            <person name="Andreopoulos B."/>
            <person name="Lipzen A."/>
            <person name="Chen C."/>
            <person name="Yan M."/>
            <person name="Daum C."/>
            <person name="Ng V."/>
            <person name="Clum A."/>
            <person name="Steindorff A."/>
            <person name="Ohm R.A."/>
            <person name="Martin F."/>
            <person name="Silar P."/>
            <person name="Natvig D.O."/>
            <person name="Lalanne C."/>
            <person name="Gautier V."/>
            <person name="Ament-Velasquez S.L."/>
            <person name="Kruys A."/>
            <person name="Hutchinson M.I."/>
            <person name="Powell A.J."/>
            <person name="Barry K."/>
            <person name="Miller A.N."/>
            <person name="Grigoriev I.V."/>
            <person name="Debuchy R."/>
            <person name="Gladieux P."/>
            <person name="Hiltunen Thoren M."/>
            <person name="Johannesson H."/>
        </authorList>
    </citation>
    <scope>NUCLEOTIDE SEQUENCE</scope>
    <source>
        <strain evidence="12">CBS 168.71</strain>
    </source>
</reference>
<dbReference type="AlphaFoldDB" id="A0AAE0HB94"/>
<dbReference type="RefSeq" id="XP_062656891.1">
    <property type="nucleotide sequence ID" value="XM_062801324.1"/>
</dbReference>
<dbReference type="PROSITE" id="PS50006">
    <property type="entry name" value="FHA_DOMAIN"/>
    <property type="match status" value="1"/>
</dbReference>
<name>A0AAE0HB94_9PEZI</name>
<dbReference type="GO" id="GO:0005524">
    <property type="term" value="F:ATP binding"/>
    <property type="evidence" value="ECO:0007669"/>
    <property type="project" value="UniProtKB-UniRule"/>
</dbReference>
<evidence type="ECO:0000259" key="10">
    <source>
        <dbReference type="PROSITE" id="PS50006"/>
    </source>
</evidence>
<dbReference type="InterPro" id="IPR008271">
    <property type="entry name" value="Ser/Thr_kinase_AS"/>
</dbReference>
<evidence type="ECO:0000256" key="8">
    <source>
        <dbReference type="PROSITE-ProRule" id="PRU10141"/>
    </source>
</evidence>
<dbReference type="InterPro" id="IPR050660">
    <property type="entry name" value="NEK_Ser/Thr_kinase"/>
</dbReference>
<reference evidence="12" key="2">
    <citation type="submission" date="2023-06" db="EMBL/GenBank/DDBJ databases">
        <authorList>
            <consortium name="Lawrence Berkeley National Laboratory"/>
            <person name="Haridas S."/>
            <person name="Hensen N."/>
            <person name="Bonometti L."/>
            <person name="Westerberg I."/>
            <person name="Brannstrom I.O."/>
            <person name="Guillou S."/>
            <person name="Cros-Aarteil S."/>
            <person name="Calhoun S."/>
            <person name="Kuo A."/>
            <person name="Mondo S."/>
            <person name="Pangilinan J."/>
            <person name="Riley R."/>
            <person name="Labutti K."/>
            <person name="Andreopoulos B."/>
            <person name="Lipzen A."/>
            <person name="Chen C."/>
            <person name="Yanf M."/>
            <person name="Daum C."/>
            <person name="Ng V."/>
            <person name="Clum A."/>
            <person name="Steindorff A."/>
            <person name="Ohm R."/>
            <person name="Martin F."/>
            <person name="Silar P."/>
            <person name="Natvig D."/>
            <person name="Lalanne C."/>
            <person name="Gautier V."/>
            <person name="Ament-Velasquez S.L."/>
            <person name="Kruys A."/>
            <person name="Hutchinson M.I."/>
            <person name="Powell A.J."/>
            <person name="Barry K."/>
            <person name="Miller A.N."/>
            <person name="Grigoriev I.V."/>
            <person name="Debuchy R."/>
            <person name="Gladieux P."/>
            <person name="Thoren M.H."/>
            <person name="Johannesson H."/>
        </authorList>
    </citation>
    <scope>NUCLEOTIDE SEQUENCE</scope>
    <source>
        <strain evidence="12">CBS 168.71</strain>
    </source>
</reference>
<dbReference type="EC" id="2.7.11.1" evidence="3"/>
<dbReference type="SUPFAM" id="SSF49879">
    <property type="entry name" value="SMAD/FHA domain"/>
    <property type="match status" value="1"/>
</dbReference>
<feature type="region of interest" description="Disordered" evidence="9">
    <location>
        <begin position="490"/>
        <end position="594"/>
    </location>
</feature>
<evidence type="ECO:0000256" key="7">
    <source>
        <dbReference type="ARBA" id="ARBA00022840"/>
    </source>
</evidence>
<dbReference type="EMBL" id="JAUEPN010000006">
    <property type="protein sequence ID" value="KAK3293377.1"/>
    <property type="molecule type" value="Genomic_DNA"/>
</dbReference>
<keyword evidence="5 8" id="KW-0547">Nucleotide-binding</keyword>
<dbReference type="InterPro" id="IPR000719">
    <property type="entry name" value="Prot_kinase_dom"/>
</dbReference>
<dbReference type="PANTHER" id="PTHR43671:SF13">
    <property type="entry name" value="SERINE_THREONINE-PROTEIN KINASE NEK2"/>
    <property type="match status" value="1"/>
</dbReference>
<protein>
    <recommendedName>
        <fullName evidence="3">non-specific serine/threonine protein kinase</fullName>
        <ecNumber evidence="3">2.7.11.1</ecNumber>
    </recommendedName>
</protein>
<feature type="compositionally biased region" description="Basic and acidic residues" evidence="9">
    <location>
        <begin position="255"/>
        <end position="266"/>
    </location>
</feature>
<evidence type="ECO:0000313" key="13">
    <source>
        <dbReference type="Proteomes" id="UP001278766"/>
    </source>
</evidence>
<keyword evidence="4" id="KW-0808">Transferase</keyword>
<dbReference type="GO" id="GO:0004674">
    <property type="term" value="F:protein serine/threonine kinase activity"/>
    <property type="evidence" value="ECO:0007669"/>
    <property type="project" value="UniProtKB-EC"/>
</dbReference>
<evidence type="ECO:0000256" key="9">
    <source>
        <dbReference type="SAM" id="MobiDB-lite"/>
    </source>
</evidence>
<accession>A0AAE0HB94</accession>
<keyword evidence="13" id="KW-1185">Reference proteome</keyword>
<comment type="similarity">
    <text evidence="2">Belongs to the protein kinase superfamily. NEK Ser/Thr protein kinase family. NIMA subfamily.</text>
</comment>
<dbReference type="Proteomes" id="UP001278766">
    <property type="component" value="Unassembled WGS sequence"/>
</dbReference>